<evidence type="ECO:0000313" key="1">
    <source>
        <dbReference type="EMBL" id="KAK8404913.1"/>
    </source>
</evidence>
<sequence>MIAWLLSITAPDQLYYCPRESKPSDLCRDCQVKTGGALWNVHWSTRVWVLSGRQARPTRSALWNICMLASQAITWKLLCITVLGPLHY</sequence>
<evidence type="ECO:0000313" key="2">
    <source>
        <dbReference type="Proteomes" id="UP001487740"/>
    </source>
</evidence>
<dbReference type="AlphaFoldDB" id="A0AAW0V0A6"/>
<protein>
    <submittedName>
        <fullName evidence="1">Uncharacterized protein</fullName>
    </submittedName>
</protein>
<accession>A0AAW0V0A6</accession>
<organism evidence="1 2">
    <name type="scientific">Scylla paramamosain</name>
    <name type="common">Mud crab</name>
    <dbReference type="NCBI Taxonomy" id="85552"/>
    <lineage>
        <taxon>Eukaryota</taxon>
        <taxon>Metazoa</taxon>
        <taxon>Ecdysozoa</taxon>
        <taxon>Arthropoda</taxon>
        <taxon>Crustacea</taxon>
        <taxon>Multicrustacea</taxon>
        <taxon>Malacostraca</taxon>
        <taxon>Eumalacostraca</taxon>
        <taxon>Eucarida</taxon>
        <taxon>Decapoda</taxon>
        <taxon>Pleocyemata</taxon>
        <taxon>Brachyura</taxon>
        <taxon>Eubrachyura</taxon>
        <taxon>Portunoidea</taxon>
        <taxon>Portunidae</taxon>
        <taxon>Portuninae</taxon>
        <taxon>Scylla</taxon>
    </lineage>
</organism>
<name>A0AAW0V0A6_SCYPA</name>
<proteinExistence type="predicted"/>
<keyword evidence="2" id="KW-1185">Reference proteome</keyword>
<dbReference type="EMBL" id="JARAKH010000003">
    <property type="protein sequence ID" value="KAK8404913.1"/>
    <property type="molecule type" value="Genomic_DNA"/>
</dbReference>
<reference evidence="1 2" key="1">
    <citation type="submission" date="2023-03" db="EMBL/GenBank/DDBJ databases">
        <title>High-quality genome of Scylla paramamosain provides insights in environmental adaptation.</title>
        <authorList>
            <person name="Zhang L."/>
        </authorList>
    </citation>
    <scope>NUCLEOTIDE SEQUENCE [LARGE SCALE GENOMIC DNA]</scope>
    <source>
        <strain evidence="1">LZ_2023a</strain>
        <tissue evidence="1">Muscle</tissue>
    </source>
</reference>
<gene>
    <name evidence="1" type="ORF">O3P69_001487</name>
</gene>
<comment type="caution">
    <text evidence="1">The sequence shown here is derived from an EMBL/GenBank/DDBJ whole genome shotgun (WGS) entry which is preliminary data.</text>
</comment>
<dbReference type="Proteomes" id="UP001487740">
    <property type="component" value="Unassembled WGS sequence"/>
</dbReference>